<dbReference type="Pfam" id="PF05056">
    <property type="entry name" value="DUF674"/>
    <property type="match status" value="1"/>
</dbReference>
<sequence length="116" mass="13540">MASKTSTISIKLLIDQKSNVVLLAEAGNNFVETLHCLLKLPLGNIARLTDKHQSLQPGCLNNLYNSVQNLNLNCFRTEAWKRMLLYPRNVHDSEFKKLKLNMDLNYRAYRVFRMWK</sequence>
<accession>A0A9W7I196</accession>
<proteinExistence type="predicted"/>
<name>A0A9W7I196_HIBTR</name>
<evidence type="ECO:0000313" key="2">
    <source>
        <dbReference type="Proteomes" id="UP001165190"/>
    </source>
</evidence>
<dbReference type="Proteomes" id="UP001165190">
    <property type="component" value="Unassembled WGS sequence"/>
</dbReference>
<dbReference type="EMBL" id="BSYR01000022">
    <property type="protein sequence ID" value="GMI87112.1"/>
    <property type="molecule type" value="Genomic_DNA"/>
</dbReference>
<evidence type="ECO:0000313" key="1">
    <source>
        <dbReference type="EMBL" id="GMI87112.1"/>
    </source>
</evidence>
<dbReference type="AlphaFoldDB" id="A0A9W7I196"/>
<gene>
    <name evidence="1" type="ORF">HRI_002380500</name>
</gene>
<reference evidence="1" key="1">
    <citation type="submission" date="2023-05" db="EMBL/GenBank/DDBJ databases">
        <title>Genome and transcriptome analyses reveal genes involved in the formation of fine ridges on petal epidermal cells in Hibiscus trionum.</title>
        <authorList>
            <person name="Koshimizu S."/>
            <person name="Masuda S."/>
            <person name="Ishii T."/>
            <person name="Shirasu K."/>
            <person name="Hoshino A."/>
            <person name="Arita M."/>
        </authorList>
    </citation>
    <scope>NUCLEOTIDE SEQUENCE</scope>
    <source>
        <strain evidence="1">Hamamatsu line</strain>
    </source>
</reference>
<organism evidence="1 2">
    <name type="scientific">Hibiscus trionum</name>
    <name type="common">Flower of an hour</name>
    <dbReference type="NCBI Taxonomy" id="183268"/>
    <lineage>
        <taxon>Eukaryota</taxon>
        <taxon>Viridiplantae</taxon>
        <taxon>Streptophyta</taxon>
        <taxon>Embryophyta</taxon>
        <taxon>Tracheophyta</taxon>
        <taxon>Spermatophyta</taxon>
        <taxon>Magnoliopsida</taxon>
        <taxon>eudicotyledons</taxon>
        <taxon>Gunneridae</taxon>
        <taxon>Pentapetalae</taxon>
        <taxon>rosids</taxon>
        <taxon>malvids</taxon>
        <taxon>Malvales</taxon>
        <taxon>Malvaceae</taxon>
        <taxon>Malvoideae</taxon>
        <taxon>Hibiscus</taxon>
    </lineage>
</organism>
<dbReference type="PANTHER" id="PTHR33103">
    <property type="entry name" value="OS01G0153900 PROTEIN"/>
    <property type="match status" value="1"/>
</dbReference>
<dbReference type="PANTHER" id="PTHR33103:SF27">
    <property type="entry name" value="OS04G0594700 PROTEIN"/>
    <property type="match status" value="1"/>
</dbReference>
<dbReference type="OrthoDB" id="990169at2759"/>
<protein>
    <submittedName>
        <fullName evidence="1">Uncharacterized protein</fullName>
    </submittedName>
</protein>
<dbReference type="InterPro" id="IPR007750">
    <property type="entry name" value="DUF674"/>
</dbReference>
<keyword evidence="2" id="KW-1185">Reference proteome</keyword>
<comment type="caution">
    <text evidence="1">The sequence shown here is derived from an EMBL/GenBank/DDBJ whole genome shotgun (WGS) entry which is preliminary data.</text>
</comment>